<protein>
    <submittedName>
        <fullName evidence="1">Uncharacterized protein</fullName>
    </submittedName>
</protein>
<dbReference type="AlphaFoldDB" id="A0A6J8DDM6"/>
<evidence type="ECO:0000313" key="1">
    <source>
        <dbReference type="EMBL" id="CAC5406156.1"/>
    </source>
</evidence>
<organism evidence="1 2">
    <name type="scientific">Mytilus coruscus</name>
    <name type="common">Sea mussel</name>
    <dbReference type="NCBI Taxonomy" id="42192"/>
    <lineage>
        <taxon>Eukaryota</taxon>
        <taxon>Metazoa</taxon>
        <taxon>Spiralia</taxon>
        <taxon>Lophotrochozoa</taxon>
        <taxon>Mollusca</taxon>
        <taxon>Bivalvia</taxon>
        <taxon>Autobranchia</taxon>
        <taxon>Pteriomorphia</taxon>
        <taxon>Mytilida</taxon>
        <taxon>Mytiloidea</taxon>
        <taxon>Mytilidae</taxon>
        <taxon>Mytilinae</taxon>
        <taxon>Mytilus</taxon>
    </lineage>
</organism>
<name>A0A6J8DDM6_MYTCO</name>
<dbReference type="Proteomes" id="UP000507470">
    <property type="component" value="Unassembled WGS sequence"/>
</dbReference>
<dbReference type="EMBL" id="CACVKT020007176">
    <property type="protein sequence ID" value="CAC5406156.1"/>
    <property type="molecule type" value="Genomic_DNA"/>
</dbReference>
<accession>A0A6J8DDM6</accession>
<sequence>MYYDAKSKVLQVVRRNRQRLQTSDNKITESNQRSNTTTDIGQLSASSEYNQLMKTSVFETVSKAIVSSAPGQGSNLVTSLDNVYNTRSSSKQKKSRFKIAKAISSSESSNNSYSGLLALDEEKGELPNYCQSGLDFSLPRDTISSLQTYRPHTDLL</sequence>
<reference evidence="1 2" key="1">
    <citation type="submission" date="2020-06" db="EMBL/GenBank/DDBJ databases">
        <authorList>
            <person name="Li R."/>
            <person name="Bekaert M."/>
        </authorList>
    </citation>
    <scope>NUCLEOTIDE SEQUENCE [LARGE SCALE GENOMIC DNA]</scope>
    <source>
        <strain evidence="2">wild</strain>
    </source>
</reference>
<gene>
    <name evidence="1" type="ORF">MCOR_39761</name>
</gene>
<keyword evidence="2" id="KW-1185">Reference proteome</keyword>
<evidence type="ECO:0000313" key="2">
    <source>
        <dbReference type="Proteomes" id="UP000507470"/>
    </source>
</evidence>
<proteinExistence type="predicted"/>